<gene>
    <name evidence="3" type="ORF">FPE01S_02_04790</name>
</gene>
<dbReference type="AlphaFoldDB" id="A0A0E9N0M0"/>
<dbReference type="PANTHER" id="PTHR34512">
    <property type="entry name" value="CELL SURFACE PROTEIN"/>
    <property type="match status" value="1"/>
</dbReference>
<dbReference type="RefSeq" id="WP_052955738.1">
    <property type="nucleotide sequence ID" value="NZ_BBWV01000002.1"/>
</dbReference>
<accession>A0A0E9N0M0</accession>
<dbReference type="OrthoDB" id="7012117at2"/>
<dbReference type="EMBL" id="BBWV01000002">
    <property type="protein sequence ID" value="GAO43374.1"/>
    <property type="molecule type" value="Genomic_DNA"/>
</dbReference>
<organism evidence="3 4">
    <name type="scientific">Flavihumibacter petaseus NBRC 106054</name>
    <dbReference type="NCBI Taxonomy" id="1220578"/>
    <lineage>
        <taxon>Bacteria</taxon>
        <taxon>Pseudomonadati</taxon>
        <taxon>Bacteroidota</taxon>
        <taxon>Chitinophagia</taxon>
        <taxon>Chitinophagales</taxon>
        <taxon>Chitinophagaceae</taxon>
        <taxon>Flavihumibacter</taxon>
    </lineage>
</organism>
<sequence>MRNYLAVAAIFCLTLLFTGCTKSTEVITDPEVPEIPDPELLITAIQFKSLTGQTFAFEKVTVKIGKDTIIVSLPYNADLERLVSTINHNGISISPEPSTITDYHEPVSFTIRAESGKSREYVVVVSAVYPSAMLYFGGSDNMLHAWNAADGAPVWTYAGTQSFAYSTPAVSKGILYAGGIDGYLYAFDAMKGTVLFKTFLSGTGIESPPCINRNTVYVGTNDDFLNALDATTGEIRWQYPTWGNVSTRPVIYQDRVIFGSSDGFLYALDTATGSLQWKFATMAMINGSHPYLDNDVVYVGSRDGFLYAVNVSDGSLKWKTDFGGISLEDCGPVKAGNNILIAGWYNTWDSSQAGALYAVDAGTGLLQWTALPNTGFSSDIALDGNNVFVNGDDLKIHALSIADGHEIWSHQVFGNGGSPIAANGVVYAGSGGERLFYAFDSKMGKIRWQRRVENSIMIGKALFIDKNGAPSAP</sequence>
<protein>
    <recommendedName>
        <fullName evidence="2">Pyrrolo-quinoline quinone repeat domain-containing protein</fullName>
    </recommendedName>
</protein>
<feature type="domain" description="Pyrrolo-quinoline quinone repeat" evidence="2">
    <location>
        <begin position="354"/>
        <end position="452"/>
    </location>
</feature>
<dbReference type="InterPro" id="IPR015943">
    <property type="entry name" value="WD40/YVTN_repeat-like_dom_sf"/>
</dbReference>
<evidence type="ECO:0000259" key="2">
    <source>
        <dbReference type="Pfam" id="PF13360"/>
    </source>
</evidence>
<keyword evidence="1" id="KW-0732">Signal</keyword>
<dbReference type="Gene3D" id="2.40.10.480">
    <property type="match status" value="1"/>
</dbReference>
<comment type="caution">
    <text evidence="3">The sequence shown here is derived from an EMBL/GenBank/DDBJ whole genome shotgun (WGS) entry which is preliminary data.</text>
</comment>
<dbReference type="STRING" id="1220578.FPE01S_02_04790"/>
<dbReference type="InterPro" id="IPR011047">
    <property type="entry name" value="Quinoprotein_ADH-like_sf"/>
</dbReference>
<dbReference type="SUPFAM" id="SSF50998">
    <property type="entry name" value="Quinoprotein alcohol dehydrogenase-like"/>
    <property type="match status" value="2"/>
</dbReference>
<name>A0A0E9N0M0_9BACT</name>
<dbReference type="PROSITE" id="PS51257">
    <property type="entry name" value="PROKAR_LIPOPROTEIN"/>
    <property type="match status" value="1"/>
</dbReference>
<evidence type="ECO:0000256" key="1">
    <source>
        <dbReference type="SAM" id="SignalP"/>
    </source>
</evidence>
<feature type="signal peptide" evidence="1">
    <location>
        <begin position="1"/>
        <end position="23"/>
    </location>
</feature>
<dbReference type="SMART" id="SM00564">
    <property type="entry name" value="PQQ"/>
    <property type="match status" value="8"/>
</dbReference>
<keyword evidence="4" id="KW-1185">Reference proteome</keyword>
<dbReference type="PANTHER" id="PTHR34512:SF30">
    <property type="entry name" value="OUTER MEMBRANE PROTEIN ASSEMBLY FACTOR BAMB"/>
    <property type="match status" value="1"/>
</dbReference>
<evidence type="ECO:0000313" key="4">
    <source>
        <dbReference type="Proteomes" id="UP000033121"/>
    </source>
</evidence>
<dbReference type="Proteomes" id="UP000033121">
    <property type="component" value="Unassembled WGS sequence"/>
</dbReference>
<dbReference type="InterPro" id="IPR002372">
    <property type="entry name" value="PQQ_rpt_dom"/>
</dbReference>
<feature type="chain" id="PRO_5002430330" description="Pyrrolo-quinoline quinone repeat domain-containing protein" evidence="1">
    <location>
        <begin position="24"/>
        <end position="473"/>
    </location>
</feature>
<dbReference type="Gene3D" id="2.40.128.630">
    <property type="match status" value="1"/>
</dbReference>
<dbReference type="InterPro" id="IPR018391">
    <property type="entry name" value="PQQ_b-propeller_rpt"/>
</dbReference>
<proteinExistence type="predicted"/>
<reference evidence="3 4" key="1">
    <citation type="submission" date="2015-04" db="EMBL/GenBank/DDBJ databases">
        <title>Whole genome shotgun sequence of Flavihumibacter petaseus NBRC 106054.</title>
        <authorList>
            <person name="Miyazawa S."/>
            <person name="Hosoyama A."/>
            <person name="Hashimoto M."/>
            <person name="Noguchi M."/>
            <person name="Tsuchikane K."/>
            <person name="Ohji S."/>
            <person name="Yamazoe A."/>
            <person name="Ichikawa N."/>
            <person name="Kimura A."/>
            <person name="Fujita N."/>
        </authorList>
    </citation>
    <scope>NUCLEOTIDE SEQUENCE [LARGE SCALE GENOMIC DNA]</scope>
    <source>
        <strain evidence="3 4">NBRC 106054</strain>
    </source>
</reference>
<dbReference type="Gene3D" id="2.60.40.2340">
    <property type="match status" value="1"/>
</dbReference>
<dbReference type="Pfam" id="PF13360">
    <property type="entry name" value="PQQ_2"/>
    <property type="match status" value="2"/>
</dbReference>
<feature type="domain" description="Pyrrolo-quinoline quinone repeat" evidence="2">
    <location>
        <begin position="141"/>
        <end position="278"/>
    </location>
</feature>
<dbReference type="Gene3D" id="2.130.10.10">
    <property type="entry name" value="YVTN repeat-like/Quinoprotein amine dehydrogenase"/>
    <property type="match status" value="1"/>
</dbReference>
<evidence type="ECO:0000313" key="3">
    <source>
        <dbReference type="EMBL" id="GAO43374.1"/>
    </source>
</evidence>